<dbReference type="Proteomes" id="UP000220251">
    <property type="component" value="Unassembled WGS sequence"/>
</dbReference>
<evidence type="ECO:0000256" key="1">
    <source>
        <dbReference type="ARBA" id="ARBA00022448"/>
    </source>
</evidence>
<evidence type="ECO:0000256" key="4">
    <source>
        <dbReference type="ARBA" id="ARBA00023065"/>
    </source>
</evidence>
<evidence type="ECO:0000256" key="6">
    <source>
        <dbReference type="SAM" id="Phobius"/>
    </source>
</evidence>
<dbReference type="AlphaFoldDB" id="A0A0H5DQ98"/>
<evidence type="ECO:0000256" key="2">
    <source>
        <dbReference type="ARBA" id="ARBA00022449"/>
    </source>
</evidence>
<keyword evidence="6" id="KW-0472">Membrane</keyword>
<feature type="transmembrane region" description="Helical" evidence="6">
    <location>
        <begin position="184"/>
        <end position="202"/>
    </location>
</feature>
<keyword evidence="4" id="KW-0406">Ion transport</keyword>
<accession>A0A0H5DQ98</accession>
<name>A0A0H5DQ98_9BACT</name>
<keyword evidence="6" id="KW-0812">Transmembrane</keyword>
<dbReference type="EMBL" id="CWGJ01000006">
    <property type="protein sequence ID" value="CRX37714.1"/>
    <property type="molecule type" value="Genomic_DNA"/>
</dbReference>
<keyword evidence="8" id="KW-1185">Reference proteome</keyword>
<dbReference type="OrthoDB" id="19972at2"/>
<keyword evidence="6" id="KW-1133">Transmembrane helix</keyword>
<feature type="transmembrane region" description="Helical" evidence="6">
    <location>
        <begin position="252"/>
        <end position="271"/>
    </location>
</feature>
<dbReference type="GO" id="GO:0006814">
    <property type="term" value="P:sodium ion transport"/>
    <property type="evidence" value="ECO:0007669"/>
    <property type="project" value="UniProtKB-KW"/>
</dbReference>
<dbReference type="PANTHER" id="PTHR43562">
    <property type="entry name" value="NAPA-TYPE SODIUM/HYDROGEN ANTIPORTER"/>
    <property type="match status" value="1"/>
</dbReference>
<proteinExistence type="predicted"/>
<dbReference type="RefSeq" id="WP_098037574.1">
    <property type="nucleotide sequence ID" value="NZ_CWGJ01000006.1"/>
</dbReference>
<dbReference type="Gene3D" id="1.20.1530.20">
    <property type="match status" value="1"/>
</dbReference>
<feature type="transmembrane region" description="Helical" evidence="6">
    <location>
        <begin position="277"/>
        <end position="301"/>
    </location>
</feature>
<keyword evidence="3" id="KW-0915">Sodium</keyword>
<feature type="transmembrane region" description="Helical" evidence="6">
    <location>
        <begin position="104"/>
        <end position="122"/>
    </location>
</feature>
<feature type="transmembrane region" description="Helical" evidence="6">
    <location>
        <begin position="154"/>
        <end position="172"/>
    </location>
</feature>
<keyword evidence="1" id="KW-0813">Transport</keyword>
<feature type="transmembrane region" description="Helical" evidence="6">
    <location>
        <begin position="342"/>
        <end position="364"/>
    </location>
</feature>
<dbReference type="InterPro" id="IPR038770">
    <property type="entry name" value="Na+/solute_symporter_sf"/>
</dbReference>
<sequence length="372" mass="41204">MKKVLIYSVLLILGLIGSQVLGGKGKDVIDLITLWCLSFIMIHVGNEFDIDKNNPRQYAWDYLVAGTAAAFPWIFCAAYFVWVLNTDSWKDALVLARFSSPTSAGVLFSMLAAAGLSATWVFRKARVLAIFDDLDTILLMIPLKMLMVGMRWELMVNLVVIVVLLFLAWRYMHKLEWPTSYPWVLLYAGVIAGVCELVYYTTSIFEDVMPIHLEVLLPAFVLGCMMKRSEAHSDEPGGHEEGHSHESEEQRVAGIITGTFMVFVGLSMPVINTDGMSWNTLLIHVLLITLVSNLGKMFPMFCYRDEAPLKERLALSISMFPRGEVGAGVLVASMGYGLGGTALIVAVLSLALNLVLTGLFIIGVQELIKERA</sequence>
<feature type="transmembrane region" description="Helical" evidence="6">
    <location>
        <begin position="313"/>
        <end position="336"/>
    </location>
</feature>
<feature type="transmembrane region" description="Helical" evidence="6">
    <location>
        <begin position="62"/>
        <end position="84"/>
    </location>
</feature>
<protein>
    <submittedName>
        <fullName evidence="7">Na+/H+ exchange protein</fullName>
    </submittedName>
</protein>
<evidence type="ECO:0000313" key="7">
    <source>
        <dbReference type="EMBL" id="CRX37714.1"/>
    </source>
</evidence>
<dbReference type="PANTHER" id="PTHR43562:SF3">
    <property type="entry name" value="SODIUM ION_PROTON EXCHANGER (EUROFUNG)"/>
    <property type="match status" value="1"/>
</dbReference>
<keyword evidence="5" id="KW-0739">Sodium transport</keyword>
<dbReference type="GO" id="GO:0015297">
    <property type="term" value="F:antiporter activity"/>
    <property type="evidence" value="ECO:0007669"/>
    <property type="project" value="UniProtKB-KW"/>
</dbReference>
<gene>
    <name evidence="7" type="ORF">ELAC_0353</name>
</gene>
<reference evidence="8" key="1">
    <citation type="submission" date="2015-06" db="EMBL/GenBank/DDBJ databases">
        <authorList>
            <person name="Bertelli C."/>
        </authorList>
    </citation>
    <scope>NUCLEOTIDE SEQUENCE [LARGE SCALE GENOMIC DNA]</scope>
    <source>
        <strain evidence="8">CRIB-30</strain>
    </source>
</reference>
<organism evidence="7 8">
    <name type="scientific">Estrella lausannensis</name>
    <dbReference type="NCBI Taxonomy" id="483423"/>
    <lineage>
        <taxon>Bacteria</taxon>
        <taxon>Pseudomonadati</taxon>
        <taxon>Chlamydiota</taxon>
        <taxon>Chlamydiia</taxon>
        <taxon>Parachlamydiales</taxon>
        <taxon>Candidatus Criblamydiaceae</taxon>
        <taxon>Estrella</taxon>
    </lineage>
</organism>
<feature type="transmembrane region" description="Helical" evidence="6">
    <location>
        <begin position="32"/>
        <end position="50"/>
    </location>
</feature>
<evidence type="ECO:0000256" key="5">
    <source>
        <dbReference type="ARBA" id="ARBA00023201"/>
    </source>
</evidence>
<keyword evidence="2" id="KW-0050">Antiport</keyword>
<evidence type="ECO:0000313" key="8">
    <source>
        <dbReference type="Proteomes" id="UP000220251"/>
    </source>
</evidence>
<evidence type="ECO:0000256" key="3">
    <source>
        <dbReference type="ARBA" id="ARBA00023053"/>
    </source>
</evidence>